<name>A0A8H5BIS5_9AGAR</name>
<dbReference type="Pfam" id="PF13515">
    <property type="entry name" value="FUSC_2"/>
    <property type="match status" value="1"/>
</dbReference>
<evidence type="ECO:0000256" key="2">
    <source>
        <dbReference type="ARBA" id="ARBA00022692"/>
    </source>
</evidence>
<evidence type="ECO:0000313" key="10">
    <source>
        <dbReference type="Proteomes" id="UP000567179"/>
    </source>
</evidence>
<comment type="caution">
    <text evidence="9">The sequence shown here is derived from an EMBL/GenBank/DDBJ whole genome shotgun (WGS) entry which is preliminary data.</text>
</comment>
<feature type="transmembrane region" description="Helical" evidence="7">
    <location>
        <begin position="225"/>
        <end position="244"/>
    </location>
</feature>
<feature type="transmembrane region" description="Helical" evidence="7">
    <location>
        <begin position="793"/>
        <end position="810"/>
    </location>
</feature>
<protein>
    <recommendedName>
        <fullName evidence="8">Integral membrane bound transporter domain-containing protein</fullName>
    </recommendedName>
</protein>
<evidence type="ECO:0000256" key="4">
    <source>
        <dbReference type="ARBA" id="ARBA00023136"/>
    </source>
</evidence>
<dbReference type="PANTHER" id="PTHR47804:SF1">
    <property type="entry name" value="DUF2421 DOMAIN-CONTAINING PROTEIN"/>
    <property type="match status" value="1"/>
</dbReference>
<gene>
    <name evidence="9" type="ORF">D9619_001804</name>
</gene>
<proteinExistence type="predicted"/>
<dbReference type="OrthoDB" id="68611at2759"/>
<dbReference type="EMBL" id="JAACJJ010000028">
    <property type="protein sequence ID" value="KAF5322897.1"/>
    <property type="molecule type" value="Genomic_DNA"/>
</dbReference>
<feature type="transmembrane region" description="Helical" evidence="7">
    <location>
        <begin position="250"/>
        <end position="268"/>
    </location>
</feature>
<feature type="transmembrane region" description="Helical" evidence="7">
    <location>
        <begin position="870"/>
        <end position="888"/>
    </location>
</feature>
<evidence type="ECO:0000256" key="6">
    <source>
        <dbReference type="SAM" id="MobiDB-lite"/>
    </source>
</evidence>
<sequence>MQPQDIPPASSRNRDPSSPFLRNLGDTGSYFVGSPQQLDSTTTQTHSPLDLHHAQALPSTPILHNITAQPTTPNSFHRRRAQLATDASPGSMRSAQNQRERLPEQQWSLFGQLMENEGFLPTSPGAQSNRSRSTSFVSDYFFQDTSSVPSSSIRGAPRTGTRGPSPLRDSIASHRLASLRDYDSDDSASITSTIQAPTRSKVSWFSRLSQECTLSVVYRNILKCAIAYLLASLFTFSPLFSNLITDMDASGPSASGHMVATIAVYFNPAKTVGGMIEADLFCLFGLVYASAVCLISMSMFWYLEVRPGWEWMADVVAILWIGLSMSILAWMKVWMANPSFNTACSMTAIIIFVVIIKEGGLESLLQVSGIVAIGSLISNLVCYALWPQTAISNLQISMNKTLDSFTTLLPMLTRIFLLENDSESHMVDLEKIQTAVDNHQNSFTSLQKNLAEAKTEWVLTGGIGGDINELENIPGYSEISGRRSYEDTVDSLNRLAQHLNGLRSGTRLQYDLTKAGIKRQSSKVGKGKATNTEEQTRVEDGQAFLQAAADMFGDLVEELGPPLKALSSVSTQTIKKLQTVCLQSQKRHQNVTDAIQPHEFSEIVEGIDAALVRFESTSNHAVLRLYRRSDINPLAQSLSSSSDSSGRISDTNEVTESENESVFLVYFFIFTLQEFAKELISLVDSVERIYYFEQRKLLRPRWWRRCMSSLVGALSTVFSKKRAPEKRPTVNIRKSLLYMIPPHRKTHPAFPKIRPHAPDTIQTPHRSSLSFWGKVNQTIWTIGKRLREGDTKYAIKAGLAMAVLASPAFIDSTRPIFLAYYGDWALISLFVVISPTIGATNYLSFQRLLGTLFGAAVAVGLYTLVPENAVLLAAFGFLFSVPCFYFAVAKPKYLSASRFVLLTYNLTCLYCYNRRDDDTSVVDIGIHRAVAVTAGILWAAFVSRFWWPAEARKELSRSLSELSSPHIIPVFAKTATQGRNRFCLNIGWLYTRLVASNSFAPEYQRNESNPQSNAPSRTATTRLSNSVHEFMAMELHLQIKLIELQSLLAQAQHEPRLKGPFPYALCNDTRGMVYGKFLLFSVAPMDIHINWWYQSVRQDFIVPVNKERREMVGNIMLSFSTLAASFRLKAPLPPYLPPVEKARLRLVEAIRKLDVVKNRDVKVSRQLLFFAYALTMKGVTMELEFLGRTLQDAFGVIGHTAAEFEMLFLPLDDARAQIEHVS</sequence>
<keyword evidence="2 7" id="KW-0812">Transmembrane</keyword>
<evidence type="ECO:0000259" key="8">
    <source>
        <dbReference type="Pfam" id="PF13515"/>
    </source>
</evidence>
<feature type="compositionally biased region" description="Polar residues" evidence="6">
    <location>
        <begin position="34"/>
        <end position="47"/>
    </location>
</feature>
<feature type="transmembrane region" description="Helical" evidence="7">
    <location>
        <begin position="340"/>
        <end position="357"/>
    </location>
</feature>
<feature type="transmembrane region" description="Helical" evidence="7">
    <location>
        <begin position="845"/>
        <end position="864"/>
    </location>
</feature>
<feature type="transmembrane region" description="Helical" evidence="7">
    <location>
        <begin position="924"/>
        <end position="947"/>
    </location>
</feature>
<dbReference type="InterPro" id="IPR052430">
    <property type="entry name" value="IVT-Associated"/>
</dbReference>
<keyword evidence="5" id="KW-0175">Coiled coil</keyword>
<dbReference type="AlphaFoldDB" id="A0A8H5BIS5"/>
<evidence type="ECO:0000313" key="9">
    <source>
        <dbReference type="EMBL" id="KAF5322897.1"/>
    </source>
</evidence>
<feature type="region of interest" description="Disordered" evidence="6">
    <location>
        <begin position="146"/>
        <end position="169"/>
    </location>
</feature>
<feature type="coiled-coil region" evidence="5">
    <location>
        <begin position="429"/>
        <end position="456"/>
    </location>
</feature>
<feature type="domain" description="Integral membrane bound transporter" evidence="8">
    <location>
        <begin position="820"/>
        <end position="942"/>
    </location>
</feature>
<feature type="region of interest" description="Disordered" evidence="6">
    <location>
        <begin position="1"/>
        <end position="47"/>
    </location>
</feature>
<dbReference type="PANTHER" id="PTHR47804">
    <property type="entry name" value="60S RIBOSOMAL PROTEIN L19"/>
    <property type="match status" value="1"/>
</dbReference>
<feature type="transmembrane region" description="Helical" evidence="7">
    <location>
        <begin position="315"/>
        <end position="333"/>
    </location>
</feature>
<comment type="subcellular location">
    <subcellularLocation>
        <location evidence="1">Membrane</location>
        <topology evidence="1">Multi-pass membrane protein</topology>
    </subcellularLocation>
</comment>
<keyword evidence="10" id="KW-1185">Reference proteome</keyword>
<evidence type="ECO:0000256" key="7">
    <source>
        <dbReference type="SAM" id="Phobius"/>
    </source>
</evidence>
<feature type="region of interest" description="Disordered" evidence="6">
    <location>
        <begin position="83"/>
        <end position="102"/>
    </location>
</feature>
<feature type="transmembrane region" description="Helical" evidence="7">
    <location>
        <begin position="816"/>
        <end position="833"/>
    </location>
</feature>
<dbReference type="Proteomes" id="UP000567179">
    <property type="component" value="Unassembled WGS sequence"/>
</dbReference>
<dbReference type="GO" id="GO:0016020">
    <property type="term" value="C:membrane"/>
    <property type="evidence" value="ECO:0007669"/>
    <property type="project" value="UniProtKB-SubCell"/>
</dbReference>
<dbReference type="PRINTS" id="PR02047">
    <property type="entry name" value="BREFELDNASP4"/>
</dbReference>
<dbReference type="InterPro" id="IPR049453">
    <property type="entry name" value="Memb_transporter_dom"/>
</dbReference>
<accession>A0A8H5BIS5</accession>
<feature type="transmembrane region" description="Helical" evidence="7">
    <location>
        <begin position="280"/>
        <end position="303"/>
    </location>
</feature>
<evidence type="ECO:0000256" key="1">
    <source>
        <dbReference type="ARBA" id="ARBA00004141"/>
    </source>
</evidence>
<dbReference type="InterPro" id="IPR023244">
    <property type="entry name" value="Brefeldin_A-sensitivity_4"/>
</dbReference>
<evidence type="ECO:0000256" key="5">
    <source>
        <dbReference type="SAM" id="Coils"/>
    </source>
</evidence>
<keyword evidence="4 7" id="KW-0472">Membrane</keyword>
<feature type="transmembrane region" description="Helical" evidence="7">
    <location>
        <begin position="895"/>
        <end position="912"/>
    </location>
</feature>
<reference evidence="9 10" key="1">
    <citation type="journal article" date="2020" name="ISME J.">
        <title>Uncovering the hidden diversity of litter-decomposition mechanisms in mushroom-forming fungi.</title>
        <authorList>
            <person name="Floudas D."/>
            <person name="Bentzer J."/>
            <person name="Ahren D."/>
            <person name="Johansson T."/>
            <person name="Persson P."/>
            <person name="Tunlid A."/>
        </authorList>
    </citation>
    <scope>NUCLEOTIDE SEQUENCE [LARGE SCALE GENOMIC DNA]</scope>
    <source>
        <strain evidence="9 10">CBS 101986</strain>
    </source>
</reference>
<evidence type="ECO:0000256" key="3">
    <source>
        <dbReference type="ARBA" id="ARBA00022989"/>
    </source>
</evidence>
<keyword evidence="3 7" id="KW-1133">Transmembrane helix</keyword>
<organism evidence="9 10">
    <name type="scientific">Psilocybe cf. subviscida</name>
    <dbReference type="NCBI Taxonomy" id="2480587"/>
    <lineage>
        <taxon>Eukaryota</taxon>
        <taxon>Fungi</taxon>
        <taxon>Dikarya</taxon>
        <taxon>Basidiomycota</taxon>
        <taxon>Agaricomycotina</taxon>
        <taxon>Agaricomycetes</taxon>
        <taxon>Agaricomycetidae</taxon>
        <taxon>Agaricales</taxon>
        <taxon>Agaricineae</taxon>
        <taxon>Strophariaceae</taxon>
        <taxon>Psilocybe</taxon>
    </lineage>
</organism>